<evidence type="ECO:0000256" key="3">
    <source>
        <dbReference type="RuleBase" id="RU365003"/>
    </source>
</evidence>
<dbReference type="InterPro" id="IPR013919">
    <property type="entry name" value="Pex16"/>
</dbReference>
<dbReference type="GO" id="GO:0005778">
    <property type="term" value="C:peroxisomal membrane"/>
    <property type="evidence" value="ECO:0007669"/>
    <property type="project" value="UniProtKB-SubCell"/>
</dbReference>
<reference evidence="4" key="1">
    <citation type="submission" date="2022-01" db="EMBL/GenBank/DDBJ databases">
        <authorList>
            <person name="King R."/>
        </authorList>
    </citation>
    <scope>NUCLEOTIDE SEQUENCE</scope>
</reference>
<keyword evidence="3" id="KW-0962">Peroxisome biogenesis</keyword>
<dbReference type="OrthoDB" id="2021143at2759"/>
<proteinExistence type="inferred from homology"/>
<dbReference type="PANTHER" id="PTHR13299">
    <property type="entry name" value="PEROXISOMAL MEMBRANE PROTEIN PEX16"/>
    <property type="match status" value="1"/>
</dbReference>
<dbReference type="Proteomes" id="UP001153636">
    <property type="component" value="Chromosome 2"/>
</dbReference>
<keyword evidence="5" id="KW-1185">Reference proteome</keyword>
<dbReference type="AlphaFoldDB" id="A0A9P0CV84"/>
<accession>A0A9P0CV84</accession>
<keyword evidence="3" id="KW-0576">Peroxisome</keyword>
<dbReference type="EMBL" id="OV651814">
    <property type="protein sequence ID" value="CAH1107153.1"/>
    <property type="molecule type" value="Genomic_DNA"/>
</dbReference>
<comment type="similarity">
    <text evidence="1 3">Belongs to the peroxin-16 family.</text>
</comment>
<evidence type="ECO:0000256" key="2">
    <source>
        <dbReference type="ARBA" id="ARBA00018577"/>
    </source>
</evidence>
<organism evidence="4 5">
    <name type="scientific">Psylliodes chrysocephalus</name>
    <dbReference type="NCBI Taxonomy" id="3402493"/>
    <lineage>
        <taxon>Eukaryota</taxon>
        <taxon>Metazoa</taxon>
        <taxon>Ecdysozoa</taxon>
        <taxon>Arthropoda</taxon>
        <taxon>Hexapoda</taxon>
        <taxon>Insecta</taxon>
        <taxon>Pterygota</taxon>
        <taxon>Neoptera</taxon>
        <taxon>Endopterygota</taxon>
        <taxon>Coleoptera</taxon>
        <taxon>Polyphaga</taxon>
        <taxon>Cucujiformia</taxon>
        <taxon>Chrysomeloidea</taxon>
        <taxon>Chrysomelidae</taxon>
        <taxon>Galerucinae</taxon>
        <taxon>Alticini</taxon>
        <taxon>Psylliodes</taxon>
    </lineage>
</organism>
<name>A0A9P0CV84_9CUCU</name>
<gene>
    <name evidence="4" type="ORF">PSYICH_LOCUS7549</name>
</gene>
<comment type="subcellular location">
    <subcellularLocation>
        <location evidence="3">Peroxisome membrane</location>
    </subcellularLocation>
</comment>
<protein>
    <recommendedName>
        <fullName evidence="2 3">Peroxisomal membrane protein PEX16</fullName>
    </recommendedName>
</protein>
<dbReference type="Pfam" id="PF08610">
    <property type="entry name" value="Pex16"/>
    <property type="match status" value="1"/>
</dbReference>
<evidence type="ECO:0000313" key="5">
    <source>
        <dbReference type="Proteomes" id="UP001153636"/>
    </source>
</evidence>
<dbReference type="PANTHER" id="PTHR13299:SF0">
    <property type="entry name" value="PEROXISOMAL MEMBRANE PROTEIN PEX16"/>
    <property type="match status" value="1"/>
</dbReference>
<evidence type="ECO:0000256" key="1">
    <source>
        <dbReference type="ARBA" id="ARBA00009505"/>
    </source>
</evidence>
<evidence type="ECO:0000313" key="4">
    <source>
        <dbReference type="EMBL" id="CAH1107153.1"/>
    </source>
</evidence>
<dbReference type="GO" id="GO:0007031">
    <property type="term" value="P:peroxisome organization"/>
    <property type="evidence" value="ECO:0007669"/>
    <property type="project" value="UniProtKB-KW"/>
</dbReference>
<sequence length="343" mass="39720">MSSVLFSLPEFFNSYKIWVSKNPNTLGDWESTVKWISYFLAGRINNSQILSELIYCLSNLLVMFNDRIIKKANHLEINTSAEKIKLWLTVIEYSEVFCELSASKLWGTTGKWVIIVCIQVLKCISRLFLIFHFKEPIIQNPPIPVLDRKNMTICKEDYTERNITPTNFDSVTFTLKRSGRVVRKMDSSPPIVGRDWKPLPKASFFTKNQNTIDATLATNKIAETVYIAKPLVHLATMACFGTKTWKSWTISLALDIVSLEMYRSSTKKNTHNLTPQQRLQISKRTILMLLYLLRSPMYDRYSKDKVHSFLMVLSKIPVAGLVCTPLAQYLPFWQSTYFYMWST</sequence>